<dbReference type="EMBL" id="MVBN01000004">
    <property type="protein sequence ID" value="OOK74709.1"/>
    <property type="molecule type" value="Genomic_DNA"/>
</dbReference>
<evidence type="ECO:0000313" key="1">
    <source>
        <dbReference type="EMBL" id="OOK74709.1"/>
    </source>
</evidence>
<proteinExistence type="predicted"/>
<evidence type="ECO:0000313" key="2">
    <source>
        <dbReference type="Proteomes" id="UP000188532"/>
    </source>
</evidence>
<organism evidence="1 2">
    <name type="scientific">Mycobacterium kansasii</name>
    <dbReference type="NCBI Taxonomy" id="1768"/>
    <lineage>
        <taxon>Bacteria</taxon>
        <taxon>Bacillati</taxon>
        <taxon>Actinomycetota</taxon>
        <taxon>Actinomycetes</taxon>
        <taxon>Mycobacteriales</taxon>
        <taxon>Mycobacteriaceae</taxon>
        <taxon>Mycobacterium</taxon>
    </lineage>
</organism>
<sequence length="53" mass="5839">MAIVTTPSNTGRVMGLLSRGTKAVWSHVLAVTMHTRSIDIAGRQDHRMLPHDD</sequence>
<dbReference type="Proteomes" id="UP000188532">
    <property type="component" value="Unassembled WGS sequence"/>
</dbReference>
<name>A0A1V3X654_MYCKA</name>
<protein>
    <submittedName>
        <fullName evidence="1">Uncharacterized protein</fullName>
    </submittedName>
</protein>
<comment type="caution">
    <text evidence="1">The sequence shown here is derived from an EMBL/GenBank/DDBJ whole genome shotgun (WGS) entry which is preliminary data.</text>
</comment>
<accession>A0A1V3X654</accession>
<dbReference type="AlphaFoldDB" id="A0A1V3X654"/>
<reference evidence="1 2" key="1">
    <citation type="submission" date="2017-02" db="EMBL/GenBank/DDBJ databases">
        <title>Complete genome sequences of Mycobacterium kansasii strains isolated from rhesus macaques.</title>
        <authorList>
            <person name="Panda A."/>
            <person name="Nagaraj S."/>
            <person name="Zhao X."/>
            <person name="Tettelin H."/>
            <person name="Detolla L.J."/>
        </authorList>
    </citation>
    <scope>NUCLEOTIDE SEQUENCE [LARGE SCALE GENOMIC DNA]</scope>
    <source>
        <strain evidence="1 2">11-3469</strain>
    </source>
</reference>
<gene>
    <name evidence="1" type="ORF">BZL29_4535</name>
</gene>